<evidence type="ECO:0000313" key="7">
    <source>
        <dbReference type="EMBL" id="ADE70736.1"/>
    </source>
</evidence>
<dbReference type="PANTHER" id="PTHR30126:SF100">
    <property type="entry name" value="LYSR-FAMILY TRANSCRIPTIONAL REGULATOR"/>
    <property type="match status" value="1"/>
</dbReference>
<keyword evidence="4" id="KW-0804">Transcription</keyword>
<keyword evidence="8" id="KW-1185">Reference proteome</keyword>
<accession>D5E207</accession>
<dbReference type="Gene3D" id="3.40.190.290">
    <property type="match status" value="1"/>
</dbReference>
<dbReference type="eggNOG" id="COG0583">
    <property type="taxonomic scope" value="Bacteria"/>
</dbReference>
<feature type="transmembrane region" description="Helical" evidence="5">
    <location>
        <begin position="297"/>
        <end position="317"/>
    </location>
</feature>
<dbReference type="InterPro" id="IPR005119">
    <property type="entry name" value="LysR_subst-bd"/>
</dbReference>
<keyword evidence="5" id="KW-0812">Transmembrane</keyword>
<evidence type="ECO:0000256" key="5">
    <source>
        <dbReference type="SAM" id="Phobius"/>
    </source>
</evidence>
<dbReference type="AlphaFoldDB" id="D5E207"/>
<proteinExistence type="inferred from homology"/>
<keyword evidence="2" id="KW-0805">Transcription regulation</keyword>
<dbReference type="SUPFAM" id="SSF53850">
    <property type="entry name" value="Periplasmic binding protein-like II"/>
    <property type="match status" value="1"/>
</dbReference>
<dbReference type="KEGG" id="bmq:BMQ_3723"/>
<dbReference type="RefSeq" id="WP_013058410.1">
    <property type="nucleotide sequence ID" value="NC_014019.1"/>
</dbReference>
<dbReference type="GO" id="GO:0003700">
    <property type="term" value="F:DNA-binding transcription factor activity"/>
    <property type="evidence" value="ECO:0007669"/>
    <property type="project" value="InterPro"/>
</dbReference>
<dbReference type="Pfam" id="PF00126">
    <property type="entry name" value="HTH_1"/>
    <property type="match status" value="1"/>
</dbReference>
<dbReference type="PRINTS" id="PR00039">
    <property type="entry name" value="HTHLYSR"/>
</dbReference>
<dbReference type="Gene3D" id="1.10.10.10">
    <property type="entry name" value="Winged helix-like DNA-binding domain superfamily/Winged helix DNA-binding domain"/>
    <property type="match status" value="1"/>
</dbReference>
<evidence type="ECO:0000256" key="4">
    <source>
        <dbReference type="ARBA" id="ARBA00023163"/>
    </source>
</evidence>
<name>D5E207_PRIM1</name>
<sequence length="322" mass="36257">MELKQLKIFQVAARELNFTRTAEILHYAQSSVTAQIKSLEEELAVQLFDWLGKRVILTDAGKRFKLYTDKVLDLTEEAKETVGGSEEPSGTLTICASETQCTYRLPALLKLFQARFPKIKLIFRPGISENDFEDLLAQGLIDAVLISMTRINSDKLIAEQLVAEPIVIVSPLNHPLADKSEVRPADLNGQPLLFTEKCDYRNIFEASLVDAAVQPLCDLELGDIEAIKKCVIAGIGIAALPKLAVEKEIEEGSMSVLRWKGPEFPIVTQLVWHKDKWVSPALSAFLDITREVILDNYFLICIYVAELSLFTFHLRLYMFQKI</sequence>
<comment type="similarity">
    <text evidence="1">Belongs to the LysR transcriptional regulatory family.</text>
</comment>
<dbReference type="Proteomes" id="UP000000935">
    <property type="component" value="Chromosome"/>
</dbReference>
<evidence type="ECO:0000259" key="6">
    <source>
        <dbReference type="PROSITE" id="PS50931"/>
    </source>
</evidence>
<dbReference type="SUPFAM" id="SSF46785">
    <property type="entry name" value="Winged helix' DNA-binding domain"/>
    <property type="match status" value="1"/>
</dbReference>
<dbReference type="EMBL" id="CP001983">
    <property type="protein sequence ID" value="ADE70736.1"/>
    <property type="molecule type" value="Genomic_DNA"/>
</dbReference>
<dbReference type="PROSITE" id="PS50931">
    <property type="entry name" value="HTH_LYSR"/>
    <property type="match status" value="1"/>
</dbReference>
<feature type="domain" description="HTH lysR-type" evidence="6">
    <location>
        <begin position="1"/>
        <end position="58"/>
    </location>
</feature>
<evidence type="ECO:0000256" key="1">
    <source>
        <dbReference type="ARBA" id="ARBA00009437"/>
    </source>
</evidence>
<dbReference type="CDD" id="cd05466">
    <property type="entry name" value="PBP2_LTTR_substrate"/>
    <property type="match status" value="1"/>
</dbReference>
<keyword evidence="5" id="KW-1133">Transmembrane helix</keyword>
<reference evidence="7 8" key="1">
    <citation type="journal article" date="2011" name="J. Bacteriol.">
        <title>Genome sequences of the biotechnologically important Bacillus megaterium strains QM B1551 and DSM319.</title>
        <authorList>
            <person name="Eppinger M."/>
            <person name="Bunk B."/>
            <person name="Johns M.A."/>
            <person name="Edirisinghe J.N."/>
            <person name="Kutumbaka K.K."/>
            <person name="Koenig S.S."/>
            <person name="Huot Creasy H."/>
            <person name="Rosovitz M.J."/>
            <person name="Riley D.R."/>
            <person name="Daugherty S."/>
            <person name="Martin M."/>
            <person name="Elbourne L.D."/>
            <person name="Paulsen I."/>
            <person name="Biedendieck R."/>
            <person name="Braun C."/>
            <person name="Grayburn S."/>
            <person name="Dhingra S."/>
            <person name="Lukyanchuk V."/>
            <person name="Ball B."/>
            <person name="Ul-Qamar R."/>
            <person name="Seibel J."/>
            <person name="Bremer E."/>
            <person name="Jahn D."/>
            <person name="Ravel J."/>
            <person name="Vary P.S."/>
        </authorList>
    </citation>
    <scope>NUCLEOTIDE SEQUENCE [LARGE SCALE GENOMIC DNA]</scope>
    <source>
        <strain evidence="8">ATCC 12872 / QMB1551</strain>
    </source>
</reference>
<organism evidence="7 8">
    <name type="scientific">Priestia megaterium (strain ATCC 12872 / QMB1551)</name>
    <name type="common">Bacillus megaterium</name>
    <dbReference type="NCBI Taxonomy" id="545693"/>
    <lineage>
        <taxon>Bacteria</taxon>
        <taxon>Bacillati</taxon>
        <taxon>Bacillota</taxon>
        <taxon>Bacilli</taxon>
        <taxon>Bacillales</taxon>
        <taxon>Bacillaceae</taxon>
        <taxon>Priestia</taxon>
    </lineage>
</organism>
<evidence type="ECO:0000256" key="3">
    <source>
        <dbReference type="ARBA" id="ARBA00023125"/>
    </source>
</evidence>
<dbReference type="GO" id="GO:0000976">
    <property type="term" value="F:transcription cis-regulatory region binding"/>
    <property type="evidence" value="ECO:0007669"/>
    <property type="project" value="TreeGrafter"/>
</dbReference>
<dbReference type="InterPro" id="IPR036388">
    <property type="entry name" value="WH-like_DNA-bd_sf"/>
</dbReference>
<evidence type="ECO:0000256" key="2">
    <source>
        <dbReference type="ARBA" id="ARBA00023015"/>
    </source>
</evidence>
<dbReference type="PANTHER" id="PTHR30126">
    <property type="entry name" value="HTH-TYPE TRANSCRIPTIONAL REGULATOR"/>
    <property type="match status" value="1"/>
</dbReference>
<keyword evidence="5" id="KW-0472">Membrane</keyword>
<protein>
    <submittedName>
        <fullName evidence="7">Transcriptional regulator, LysR family</fullName>
    </submittedName>
</protein>
<dbReference type="STRING" id="545693.BMQ_3723"/>
<evidence type="ECO:0000313" key="8">
    <source>
        <dbReference type="Proteomes" id="UP000000935"/>
    </source>
</evidence>
<gene>
    <name evidence="7" type="ordered locus">BMQ_3723</name>
</gene>
<dbReference type="HOGENOM" id="CLU_039613_6_1_9"/>
<dbReference type="Pfam" id="PF03466">
    <property type="entry name" value="LysR_substrate"/>
    <property type="match status" value="1"/>
</dbReference>
<dbReference type="InterPro" id="IPR036390">
    <property type="entry name" value="WH_DNA-bd_sf"/>
</dbReference>
<dbReference type="InterPro" id="IPR000847">
    <property type="entry name" value="LysR_HTH_N"/>
</dbReference>
<keyword evidence="3" id="KW-0238">DNA-binding</keyword>